<dbReference type="Proteomes" id="UP000217785">
    <property type="component" value="Unassembled WGS sequence"/>
</dbReference>
<name>A0A292YHK3_9BACL</name>
<dbReference type="AlphaFoldDB" id="A0A292YHK3"/>
<dbReference type="OrthoDB" id="2382166at2"/>
<proteinExistence type="predicted"/>
<accession>A0A292YHK3</accession>
<dbReference type="RefSeq" id="WP_096180905.1">
    <property type="nucleotide sequence ID" value="NZ_BDUF01000018.1"/>
</dbReference>
<gene>
    <name evidence="2" type="ORF">EFBL_0826</name>
</gene>
<keyword evidence="3" id="KW-1185">Reference proteome</keyword>
<evidence type="ECO:0000256" key="1">
    <source>
        <dbReference type="SAM" id="MobiDB-lite"/>
    </source>
</evidence>
<reference evidence="3" key="1">
    <citation type="submission" date="2017-07" db="EMBL/GenBank/DDBJ databases">
        <title>Draft genome sequence of Effusibacillus lacus strain skLN1.</title>
        <authorList>
            <person name="Watanabe M."/>
            <person name="Kojima H."/>
            <person name="Fukui M."/>
        </authorList>
    </citation>
    <scope>NUCLEOTIDE SEQUENCE [LARGE SCALE GENOMIC DNA]</scope>
    <source>
        <strain evidence="3">skLN1</strain>
    </source>
</reference>
<comment type="caution">
    <text evidence="2">The sequence shown here is derived from an EMBL/GenBank/DDBJ whole genome shotgun (WGS) entry which is preliminary data.</text>
</comment>
<organism evidence="2 3">
    <name type="scientific">Effusibacillus lacus</name>
    <dbReference type="NCBI Taxonomy" id="1348429"/>
    <lineage>
        <taxon>Bacteria</taxon>
        <taxon>Bacillati</taxon>
        <taxon>Bacillota</taxon>
        <taxon>Bacilli</taxon>
        <taxon>Bacillales</taxon>
        <taxon>Alicyclobacillaceae</taxon>
        <taxon>Effusibacillus</taxon>
    </lineage>
</organism>
<feature type="region of interest" description="Disordered" evidence="1">
    <location>
        <begin position="58"/>
        <end position="81"/>
    </location>
</feature>
<dbReference type="EMBL" id="BDUF01000018">
    <property type="protein sequence ID" value="GAX89208.1"/>
    <property type="molecule type" value="Genomic_DNA"/>
</dbReference>
<sequence length="81" mass="9374">MPDDKLPPELEWEPDKLTLAQMLRRDLFPRWEWIVRANPDPVERENQMLSRMLLTGQLPDMNLPEAPAKKEGGTDSDQSGM</sequence>
<evidence type="ECO:0000313" key="3">
    <source>
        <dbReference type="Proteomes" id="UP000217785"/>
    </source>
</evidence>
<evidence type="ECO:0000313" key="2">
    <source>
        <dbReference type="EMBL" id="GAX89208.1"/>
    </source>
</evidence>
<protein>
    <submittedName>
        <fullName evidence="2">Uncharacterized protein</fullName>
    </submittedName>
</protein>